<evidence type="ECO:0000313" key="1">
    <source>
        <dbReference type="EMBL" id="CAG8503429.1"/>
    </source>
</evidence>
<keyword evidence="2" id="KW-1185">Reference proteome</keyword>
<gene>
    <name evidence="1" type="ORF">DHETER_LOCUS3113</name>
</gene>
<protein>
    <submittedName>
        <fullName evidence="1">16100_t:CDS:1</fullName>
    </submittedName>
</protein>
<sequence>MEYTRAARYHLDALQQNFLFPVCYRIISRLKISSALLYFIDSTSTYGIDGVEYFGVEKKVFTISGHKI</sequence>
<comment type="caution">
    <text evidence="1">The sequence shown here is derived from an EMBL/GenBank/DDBJ whole genome shotgun (WGS) entry which is preliminary data.</text>
</comment>
<name>A0ACA9L369_9GLOM</name>
<proteinExistence type="predicted"/>
<dbReference type="EMBL" id="CAJVPU010002567">
    <property type="protein sequence ID" value="CAG8503429.1"/>
    <property type="molecule type" value="Genomic_DNA"/>
</dbReference>
<organism evidence="1 2">
    <name type="scientific">Dentiscutata heterogama</name>
    <dbReference type="NCBI Taxonomy" id="1316150"/>
    <lineage>
        <taxon>Eukaryota</taxon>
        <taxon>Fungi</taxon>
        <taxon>Fungi incertae sedis</taxon>
        <taxon>Mucoromycota</taxon>
        <taxon>Glomeromycotina</taxon>
        <taxon>Glomeromycetes</taxon>
        <taxon>Diversisporales</taxon>
        <taxon>Gigasporaceae</taxon>
        <taxon>Dentiscutata</taxon>
    </lineage>
</organism>
<accession>A0ACA9L369</accession>
<dbReference type="Proteomes" id="UP000789702">
    <property type="component" value="Unassembled WGS sequence"/>
</dbReference>
<reference evidence="1" key="1">
    <citation type="submission" date="2021-06" db="EMBL/GenBank/DDBJ databases">
        <authorList>
            <person name="Kallberg Y."/>
            <person name="Tangrot J."/>
            <person name="Rosling A."/>
        </authorList>
    </citation>
    <scope>NUCLEOTIDE SEQUENCE</scope>
    <source>
        <strain evidence="1">IL203A</strain>
    </source>
</reference>
<evidence type="ECO:0000313" key="2">
    <source>
        <dbReference type="Proteomes" id="UP000789702"/>
    </source>
</evidence>